<dbReference type="SUPFAM" id="SSF51735">
    <property type="entry name" value="NAD(P)-binding Rossmann-fold domains"/>
    <property type="match status" value="1"/>
</dbReference>
<proteinExistence type="inferred from homology"/>
<feature type="domain" description="Enoyl reductase (ER)" evidence="4">
    <location>
        <begin position="81"/>
        <end position="438"/>
    </location>
</feature>
<dbReference type="PANTHER" id="PTHR45348">
    <property type="entry name" value="HYPOTHETICAL OXIDOREDUCTASE (EUROFUNG)"/>
    <property type="match status" value="1"/>
</dbReference>
<comment type="subunit">
    <text evidence="2">Monomer.</text>
</comment>
<dbReference type="Gene3D" id="3.40.50.720">
    <property type="entry name" value="NAD(P)-binding Rossmann-like Domain"/>
    <property type="match status" value="1"/>
</dbReference>
<evidence type="ECO:0000256" key="1">
    <source>
        <dbReference type="ARBA" id="ARBA00008072"/>
    </source>
</evidence>
<dbReference type="EMBL" id="ML995888">
    <property type="protein sequence ID" value="KAF2765583.1"/>
    <property type="molecule type" value="Genomic_DNA"/>
</dbReference>
<dbReference type="InterPro" id="IPR047122">
    <property type="entry name" value="Trans-enoyl_RdTase-like"/>
</dbReference>
<evidence type="ECO:0000313" key="6">
    <source>
        <dbReference type="Proteomes" id="UP000799436"/>
    </source>
</evidence>
<evidence type="ECO:0000313" key="5">
    <source>
        <dbReference type="EMBL" id="KAF2765583.1"/>
    </source>
</evidence>
<dbReference type="InterPro" id="IPR036291">
    <property type="entry name" value="NAD(P)-bd_dom_sf"/>
</dbReference>
<evidence type="ECO:0000259" key="4">
    <source>
        <dbReference type="SMART" id="SM00829"/>
    </source>
</evidence>
<reference evidence="5" key="1">
    <citation type="journal article" date="2020" name="Stud. Mycol.">
        <title>101 Dothideomycetes genomes: a test case for predicting lifestyles and emergence of pathogens.</title>
        <authorList>
            <person name="Haridas S."/>
            <person name="Albert R."/>
            <person name="Binder M."/>
            <person name="Bloem J."/>
            <person name="Labutti K."/>
            <person name="Salamov A."/>
            <person name="Andreopoulos B."/>
            <person name="Baker S."/>
            <person name="Barry K."/>
            <person name="Bills G."/>
            <person name="Bluhm B."/>
            <person name="Cannon C."/>
            <person name="Castanera R."/>
            <person name="Culley D."/>
            <person name="Daum C."/>
            <person name="Ezra D."/>
            <person name="Gonzalez J."/>
            <person name="Henrissat B."/>
            <person name="Kuo A."/>
            <person name="Liang C."/>
            <person name="Lipzen A."/>
            <person name="Lutzoni F."/>
            <person name="Magnuson J."/>
            <person name="Mondo S."/>
            <person name="Nolan M."/>
            <person name="Ohm R."/>
            <person name="Pangilinan J."/>
            <person name="Park H.-J."/>
            <person name="Ramirez L."/>
            <person name="Alfaro M."/>
            <person name="Sun H."/>
            <person name="Tritt A."/>
            <person name="Yoshinaga Y."/>
            <person name="Zwiers L.-H."/>
            <person name="Turgeon B."/>
            <person name="Goodwin S."/>
            <person name="Spatafora J."/>
            <person name="Crous P."/>
            <person name="Grigoriev I."/>
        </authorList>
    </citation>
    <scope>NUCLEOTIDE SEQUENCE</scope>
    <source>
        <strain evidence="5">CBS 116005</strain>
    </source>
</reference>
<dbReference type="OrthoDB" id="201656at2759"/>
<accession>A0A6G1KY35</accession>
<dbReference type="Proteomes" id="UP000799436">
    <property type="component" value="Unassembled WGS sequence"/>
</dbReference>
<protein>
    <submittedName>
        <fullName evidence="5">GroES-like protein</fullName>
    </submittedName>
</protein>
<dbReference type="Pfam" id="PF08240">
    <property type="entry name" value="ADH_N"/>
    <property type="match status" value="1"/>
</dbReference>
<dbReference type="Gene3D" id="3.90.180.10">
    <property type="entry name" value="Medium-chain alcohol dehydrogenases, catalytic domain"/>
    <property type="match status" value="1"/>
</dbReference>
<keyword evidence="6" id="KW-1185">Reference proteome</keyword>
<dbReference type="GO" id="GO:0016651">
    <property type="term" value="F:oxidoreductase activity, acting on NAD(P)H"/>
    <property type="evidence" value="ECO:0007669"/>
    <property type="project" value="InterPro"/>
</dbReference>
<dbReference type="CDD" id="cd08249">
    <property type="entry name" value="enoyl_reductase_like"/>
    <property type="match status" value="1"/>
</dbReference>
<evidence type="ECO:0000256" key="3">
    <source>
        <dbReference type="ARBA" id="ARBA00023002"/>
    </source>
</evidence>
<dbReference type="SUPFAM" id="SSF50129">
    <property type="entry name" value="GroES-like"/>
    <property type="match status" value="1"/>
</dbReference>
<dbReference type="AlphaFoldDB" id="A0A6G1KY35"/>
<gene>
    <name evidence="5" type="ORF">EJ03DRAFT_279744</name>
</gene>
<dbReference type="SMART" id="SM00829">
    <property type="entry name" value="PKS_ER"/>
    <property type="match status" value="1"/>
</dbReference>
<sequence length="441" mass="47333">MTAAAAHPHVSRNAVLLQPDGSTRKLPFLLKGEEQFLVNGVQAEPEDERAFYAHDGSHDSGYSSPRGSWLPQYQQALVLHGLRQPYTWTSTHPVPEALRPDELVVKIEAVGLNPIDWKSVDYGFGIPELPYVAGRDFAGVVVQAARTASDIREGDLVLGASTDYRDLRKAAYQQYAVALEHSVTRLAAHVAPEQGAALGVAYVAAALALGVCVGLRLPDLSALRGPDLYHLVRRVSPSQLPEDIRTECLSSIEAHERPEHGDWVVIWGGSSTSALFLSQMAQMAGLRVILVVDTAKHGARLAGRGCMLIDSQNAARAADIIRGITGDSLRYGIDTVGRDTATHLASCMASDATRRAHLVGLAAVPKQRVDGVQYHAVPVKVFHAVPEVGRSLMDWLGKALELDALALPSVTLVHGGLGAINAALDEMRKGLVSGRRLVVPL</sequence>
<dbReference type="PANTHER" id="PTHR45348:SF2">
    <property type="entry name" value="ZINC-TYPE ALCOHOL DEHYDROGENASE-LIKE PROTEIN C2E1P3.01"/>
    <property type="match status" value="1"/>
</dbReference>
<evidence type="ECO:0000256" key="2">
    <source>
        <dbReference type="ARBA" id="ARBA00011245"/>
    </source>
</evidence>
<organism evidence="5 6">
    <name type="scientific">Teratosphaeria nubilosa</name>
    <dbReference type="NCBI Taxonomy" id="161662"/>
    <lineage>
        <taxon>Eukaryota</taxon>
        <taxon>Fungi</taxon>
        <taxon>Dikarya</taxon>
        <taxon>Ascomycota</taxon>
        <taxon>Pezizomycotina</taxon>
        <taxon>Dothideomycetes</taxon>
        <taxon>Dothideomycetidae</taxon>
        <taxon>Mycosphaerellales</taxon>
        <taxon>Teratosphaeriaceae</taxon>
        <taxon>Teratosphaeria</taxon>
    </lineage>
</organism>
<comment type="similarity">
    <text evidence="1">Belongs to the zinc-containing alcohol dehydrogenase family.</text>
</comment>
<dbReference type="InterPro" id="IPR020843">
    <property type="entry name" value="ER"/>
</dbReference>
<name>A0A6G1KY35_9PEZI</name>
<dbReference type="InterPro" id="IPR013154">
    <property type="entry name" value="ADH-like_N"/>
</dbReference>
<keyword evidence="3" id="KW-0560">Oxidoreductase</keyword>
<dbReference type="InterPro" id="IPR011032">
    <property type="entry name" value="GroES-like_sf"/>
</dbReference>